<keyword evidence="3" id="KW-1185">Reference proteome</keyword>
<evidence type="ECO:0000256" key="1">
    <source>
        <dbReference type="SAM" id="MobiDB-lite"/>
    </source>
</evidence>
<dbReference type="EMBL" id="BSUN01000001">
    <property type="protein sequence ID" value="GMA33817.1"/>
    <property type="molecule type" value="Genomic_DNA"/>
</dbReference>
<comment type="caution">
    <text evidence="2">The sequence shown here is derived from an EMBL/GenBank/DDBJ whole genome shotgun (WGS) entry which is preliminary data.</text>
</comment>
<feature type="region of interest" description="Disordered" evidence="1">
    <location>
        <begin position="80"/>
        <end position="113"/>
    </location>
</feature>
<accession>A0ABQ6I9Y3</accession>
<proteinExistence type="predicted"/>
<dbReference type="Proteomes" id="UP001157125">
    <property type="component" value="Unassembled WGS sequence"/>
</dbReference>
<name>A0ABQ6I9Y3_9MICO</name>
<reference evidence="3" key="1">
    <citation type="journal article" date="2019" name="Int. J. Syst. Evol. Microbiol.">
        <title>The Global Catalogue of Microorganisms (GCM) 10K type strain sequencing project: providing services to taxonomists for standard genome sequencing and annotation.</title>
        <authorList>
            <consortium name="The Broad Institute Genomics Platform"/>
            <consortium name="The Broad Institute Genome Sequencing Center for Infectious Disease"/>
            <person name="Wu L."/>
            <person name="Ma J."/>
        </authorList>
    </citation>
    <scope>NUCLEOTIDE SEQUENCE [LARGE SCALE GENOMIC DNA]</scope>
    <source>
        <strain evidence="3">NBRC 112299</strain>
    </source>
</reference>
<evidence type="ECO:0000313" key="2">
    <source>
        <dbReference type="EMBL" id="GMA33817.1"/>
    </source>
</evidence>
<dbReference type="RefSeq" id="WP_348523340.1">
    <property type="nucleotide sequence ID" value="NZ_BSUN01000001.1"/>
</dbReference>
<evidence type="ECO:0000313" key="3">
    <source>
        <dbReference type="Proteomes" id="UP001157125"/>
    </source>
</evidence>
<organism evidence="2 3">
    <name type="scientific">Demequina litorisediminis</name>
    <dbReference type="NCBI Taxonomy" id="1849022"/>
    <lineage>
        <taxon>Bacteria</taxon>
        <taxon>Bacillati</taxon>
        <taxon>Actinomycetota</taxon>
        <taxon>Actinomycetes</taxon>
        <taxon>Micrococcales</taxon>
        <taxon>Demequinaceae</taxon>
        <taxon>Demequina</taxon>
    </lineage>
</organism>
<gene>
    <name evidence="2" type="ORF">GCM10025876_00210</name>
</gene>
<protein>
    <submittedName>
        <fullName evidence="2">Uncharacterized protein</fullName>
    </submittedName>
</protein>
<feature type="compositionally biased region" description="Basic and acidic residues" evidence="1">
    <location>
        <begin position="92"/>
        <end position="101"/>
    </location>
</feature>
<sequence length="113" mass="11887">MAIQTQKYAFTARDASGKIHKNTMEAPSSSVVASRLQERGLTPLMVEEAGGKGLNADITIPGFGETIGLKDIAILSRQARRDDLLRPVAPARVDHSGRPDGEQGSPEGGHGGP</sequence>